<feature type="transmembrane region" description="Helical" evidence="12">
    <location>
        <begin position="413"/>
        <end position="434"/>
    </location>
</feature>
<keyword evidence="9 10" id="KW-0326">Glycosidase</keyword>
<dbReference type="PANTHER" id="PTHR12145">
    <property type="entry name" value="MANNAN ENDO-1,6-ALPHA-MANNOSIDASE DCW1"/>
    <property type="match status" value="1"/>
</dbReference>
<accession>A0A9P8RTK0</accession>
<feature type="region of interest" description="Disordered" evidence="11">
    <location>
        <begin position="377"/>
        <end position="402"/>
    </location>
</feature>
<dbReference type="GO" id="GO:0008496">
    <property type="term" value="F:mannan endo-1,6-alpha-mannosidase activity"/>
    <property type="evidence" value="ECO:0007669"/>
    <property type="project" value="UniProtKB-UniRule"/>
</dbReference>
<keyword evidence="8" id="KW-0325">Glycoprotein</keyword>
<dbReference type="GO" id="GO:0012505">
    <property type="term" value="C:endomembrane system"/>
    <property type="evidence" value="ECO:0007669"/>
    <property type="project" value="UniProtKB-SubCell"/>
</dbReference>
<evidence type="ECO:0000256" key="12">
    <source>
        <dbReference type="SAM" id="Phobius"/>
    </source>
</evidence>
<comment type="subcellular location">
    <subcellularLocation>
        <location evidence="2">Endomembrane system</location>
    </subcellularLocation>
</comment>
<reference evidence="13" key="1">
    <citation type="submission" date="2021-03" db="EMBL/GenBank/DDBJ databases">
        <title>Comparative genomics and phylogenomic investigation of the class Geoglossomycetes provide insights into ecological specialization and systematics.</title>
        <authorList>
            <person name="Melie T."/>
            <person name="Pirro S."/>
            <person name="Miller A.N."/>
            <person name="Quandt A."/>
        </authorList>
    </citation>
    <scope>NUCLEOTIDE SEQUENCE</scope>
    <source>
        <strain evidence="13">CAQ_001_2017</strain>
    </source>
</reference>
<keyword evidence="12" id="KW-1133">Transmembrane helix</keyword>
<dbReference type="EMBL" id="JAGHQM010000030">
    <property type="protein sequence ID" value="KAH0566158.1"/>
    <property type="molecule type" value="Genomic_DNA"/>
</dbReference>
<dbReference type="InterPro" id="IPR005198">
    <property type="entry name" value="Glyco_hydro_76"/>
</dbReference>
<evidence type="ECO:0000256" key="6">
    <source>
        <dbReference type="ARBA" id="ARBA00022801"/>
    </source>
</evidence>
<dbReference type="Proteomes" id="UP000750711">
    <property type="component" value="Unassembled WGS sequence"/>
</dbReference>
<dbReference type="GO" id="GO:0009272">
    <property type="term" value="P:fungal-type cell wall biogenesis"/>
    <property type="evidence" value="ECO:0007669"/>
    <property type="project" value="TreeGrafter"/>
</dbReference>
<dbReference type="GO" id="GO:0016052">
    <property type="term" value="P:carbohydrate catabolic process"/>
    <property type="evidence" value="ECO:0007669"/>
    <property type="project" value="InterPro"/>
</dbReference>
<dbReference type="AlphaFoldDB" id="A0A9P8RTK0"/>
<name>A0A9P8RTK0_9PEZI</name>
<dbReference type="InterPro" id="IPR008928">
    <property type="entry name" value="6-hairpin_glycosidase_sf"/>
</dbReference>
<dbReference type="Pfam" id="PF03663">
    <property type="entry name" value="Glyco_hydro_76"/>
    <property type="match status" value="1"/>
</dbReference>
<evidence type="ECO:0000256" key="7">
    <source>
        <dbReference type="ARBA" id="ARBA00023136"/>
    </source>
</evidence>
<organism evidence="13 14">
    <name type="scientific">Trichoglossum hirsutum</name>
    <dbReference type="NCBI Taxonomy" id="265104"/>
    <lineage>
        <taxon>Eukaryota</taxon>
        <taxon>Fungi</taxon>
        <taxon>Dikarya</taxon>
        <taxon>Ascomycota</taxon>
        <taxon>Pezizomycotina</taxon>
        <taxon>Geoglossomycetes</taxon>
        <taxon>Geoglossales</taxon>
        <taxon>Geoglossaceae</taxon>
        <taxon>Trichoglossum</taxon>
    </lineage>
</organism>
<dbReference type="InterPro" id="IPR014480">
    <property type="entry name" value="Mannan-1_6-alpha_mannosidase"/>
</dbReference>
<evidence type="ECO:0000256" key="5">
    <source>
        <dbReference type="ARBA" id="ARBA00022729"/>
    </source>
</evidence>
<evidence type="ECO:0000256" key="4">
    <source>
        <dbReference type="ARBA" id="ARBA00012350"/>
    </source>
</evidence>
<dbReference type="FunFam" id="1.50.10.20:FF:000006">
    <property type="entry name" value="Mannan endo-1,6-alpha-mannosidase"/>
    <property type="match status" value="1"/>
</dbReference>
<evidence type="ECO:0000256" key="2">
    <source>
        <dbReference type="ARBA" id="ARBA00004308"/>
    </source>
</evidence>
<dbReference type="PANTHER" id="PTHR12145:SF36">
    <property type="entry name" value="MANNAN ENDO-1,6-ALPHA-MANNOSIDASE DCW1"/>
    <property type="match status" value="1"/>
</dbReference>
<protein>
    <recommendedName>
        <fullName evidence="4 10">Mannan endo-1,6-alpha-mannosidase</fullName>
        <ecNumber evidence="4 10">3.2.1.101</ecNumber>
    </recommendedName>
</protein>
<dbReference type="PIRSF" id="PIRSF016302">
    <property type="entry name" value="Man_a_manosd"/>
    <property type="match status" value="1"/>
</dbReference>
<keyword evidence="5" id="KW-0732">Signal</keyword>
<evidence type="ECO:0000256" key="8">
    <source>
        <dbReference type="ARBA" id="ARBA00023180"/>
    </source>
</evidence>
<evidence type="ECO:0000256" key="10">
    <source>
        <dbReference type="PIRNR" id="PIRNR016302"/>
    </source>
</evidence>
<keyword evidence="6 10" id="KW-0378">Hydrolase</keyword>
<gene>
    <name evidence="13" type="ORF">GP486_000440</name>
</gene>
<evidence type="ECO:0000256" key="11">
    <source>
        <dbReference type="SAM" id="MobiDB-lite"/>
    </source>
</evidence>
<keyword evidence="14" id="KW-1185">Reference proteome</keyword>
<evidence type="ECO:0000256" key="9">
    <source>
        <dbReference type="ARBA" id="ARBA00023295"/>
    </source>
</evidence>
<sequence length="435" mass="47431">MASAITLNIDDPNSIKAAAKIAADGMMSFYNGNRTDGIPGLFPPPYYWWEAGAAMGSLIDYWYYTGQSEYNDVVTQALLFQVGPQKDYMPPNQSRSEGNDDQAFWGFAAMSAAETAFPDPPPDKPQWLALAQAVFNLQTTRWADDTCNGGLRWQIYPFNNGWNYKNTISNGCFFNLAARLARYTGNQTYADWAEKMYDWANATGLMSPDFKFYDGTDVLQNCSTVNRIQWSYNAGVFLLGAATMYNITQSDKWKARTQGIMEATSVFFTTDPPDVMYEVACEPYGKCNVDQRSFKAYLARWMAATTKMAPFTAIYILPKLKASAIAAAQQCIGPPGNTCGIRWNLGATWDQSTGVGEQMSALEVIQSNLIHTVSAPATANQGGTSKGDPSAGSGGDNPAGVISLEPVTTGDRVGAGFLTLLILVGVLGGAWWMIL</sequence>
<proteinExistence type="inferred from homology"/>
<evidence type="ECO:0000256" key="1">
    <source>
        <dbReference type="ARBA" id="ARBA00001452"/>
    </source>
</evidence>
<evidence type="ECO:0000313" key="13">
    <source>
        <dbReference type="EMBL" id="KAH0566158.1"/>
    </source>
</evidence>
<keyword evidence="12" id="KW-0812">Transmembrane</keyword>
<evidence type="ECO:0000256" key="3">
    <source>
        <dbReference type="ARBA" id="ARBA00009699"/>
    </source>
</evidence>
<comment type="similarity">
    <text evidence="3 10">Belongs to the glycosyl hydrolase 76 family.</text>
</comment>
<dbReference type="EC" id="3.2.1.101" evidence="4 10"/>
<comment type="catalytic activity">
    <reaction evidence="1 10">
        <text>Random hydrolysis of (1-&gt;6)-alpha-D-mannosidic linkages in unbranched (1-&gt;6)-mannans.</text>
        <dbReference type="EC" id="3.2.1.101"/>
    </reaction>
</comment>
<keyword evidence="7 12" id="KW-0472">Membrane</keyword>
<dbReference type="Gene3D" id="1.50.10.20">
    <property type="match status" value="1"/>
</dbReference>
<comment type="caution">
    <text evidence="13">The sequence shown here is derived from an EMBL/GenBank/DDBJ whole genome shotgun (WGS) entry which is preliminary data.</text>
</comment>
<dbReference type="SUPFAM" id="SSF48208">
    <property type="entry name" value="Six-hairpin glycosidases"/>
    <property type="match status" value="1"/>
</dbReference>
<evidence type="ECO:0000313" key="14">
    <source>
        <dbReference type="Proteomes" id="UP000750711"/>
    </source>
</evidence>